<name>E6YJC2_BARC7</name>
<dbReference type="CDD" id="cd06259">
    <property type="entry name" value="YdcF-like"/>
    <property type="match status" value="1"/>
</dbReference>
<evidence type="ECO:0000313" key="5">
    <source>
        <dbReference type="Proteomes" id="UP000009101"/>
    </source>
</evidence>
<keyword evidence="2" id="KW-1133">Transmembrane helix</keyword>
<dbReference type="InterPro" id="IPR051599">
    <property type="entry name" value="Cell_Envelope_Assoc"/>
</dbReference>
<evidence type="ECO:0000256" key="1">
    <source>
        <dbReference type="SAM" id="MobiDB-lite"/>
    </source>
</evidence>
<dbReference type="Proteomes" id="UP000009101">
    <property type="component" value="Chromosome"/>
</dbReference>
<dbReference type="InterPro" id="IPR014729">
    <property type="entry name" value="Rossmann-like_a/b/a_fold"/>
</dbReference>
<reference evidence="5" key="1">
    <citation type="submission" date="2009-11" db="EMBL/GenBank/DDBJ databases">
        <title>Genome sequencing of Bartonella species and comparative genomics.</title>
        <authorList>
            <person name="Engel P."/>
            <person name="Salzburger W."/>
            <person name="Marius L."/>
            <person name="Chao-Chin C."/>
            <person name="Soichi M."/>
            <person name="Christa L."/>
            <person name="Alexandra C."/>
            <person name="Aurelie L."/>
            <person name="Claudine M."/>
            <person name="Stephan S.C."/>
            <person name="Christoph D."/>
        </authorList>
    </citation>
    <scope>NUCLEOTIDE SEQUENCE [LARGE SCALE GENOMIC DNA]</scope>
    <source>
        <strain evidence="5">CIP 104772 / 73</strain>
    </source>
</reference>
<keyword evidence="2" id="KW-0812">Transmembrane</keyword>
<keyword evidence="5" id="KW-1185">Reference proteome</keyword>
<dbReference type="GO" id="GO:0000270">
    <property type="term" value="P:peptidoglycan metabolic process"/>
    <property type="evidence" value="ECO:0007669"/>
    <property type="project" value="TreeGrafter"/>
</dbReference>
<dbReference type="Gene3D" id="3.40.50.620">
    <property type="entry name" value="HUPs"/>
    <property type="match status" value="1"/>
</dbReference>
<dbReference type="AlphaFoldDB" id="E6YJC2"/>
<keyword evidence="2" id="KW-0472">Membrane</keyword>
<dbReference type="GO" id="GO:0043164">
    <property type="term" value="P:Gram-negative-bacterium-type cell wall biogenesis"/>
    <property type="evidence" value="ECO:0007669"/>
    <property type="project" value="TreeGrafter"/>
</dbReference>
<dbReference type="GO" id="GO:0005886">
    <property type="term" value="C:plasma membrane"/>
    <property type="evidence" value="ECO:0007669"/>
    <property type="project" value="TreeGrafter"/>
</dbReference>
<dbReference type="Pfam" id="PF02698">
    <property type="entry name" value="DUF218"/>
    <property type="match status" value="1"/>
</dbReference>
<feature type="region of interest" description="Disordered" evidence="1">
    <location>
        <begin position="1"/>
        <end position="23"/>
    </location>
</feature>
<dbReference type="RefSeq" id="WP_013545574.1">
    <property type="nucleotide sequence ID" value="NC_014932.1"/>
</dbReference>
<evidence type="ECO:0000313" key="4">
    <source>
        <dbReference type="EMBL" id="CBI76960.1"/>
    </source>
</evidence>
<proteinExistence type="predicted"/>
<feature type="domain" description="DUF218" evidence="3">
    <location>
        <begin position="74"/>
        <end position="200"/>
    </location>
</feature>
<dbReference type="eggNOG" id="COG1434">
    <property type="taxonomic scope" value="Bacteria"/>
</dbReference>
<dbReference type="InterPro" id="IPR003848">
    <property type="entry name" value="DUF218"/>
</dbReference>
<dbReference type="KEGG" id="bcd:BARCL_1288"/>
<dbReference type="HOGENOM" id="CLU_080658_2_0_5"/>
<dbReference type="OrthoDB" id="9812311at2"/>
<dbReference type="PANTHER" id="PTHR30336:SF4">
    <property type="entry name" value="ENVELOPE BIOGENESIS FACTOR ELYC"/>
    <property type="match status" value="1"/>
</dbReference>
<feature type="transmembrane region" description="Helical" evidence="2">
    <location>
        <begin position="32"/>
        <end position="57"/>
    </location>
</feature>
<reference evidence="4 5" key="2">
    <citation type="journal article" date="2011" name="PLoS Genet.">
        <title>Parallel evolution of a type IV secretion system in radiating lineages of the host-restricted bacterial pathogen Bartonella.</title>
        <authorList>
            <person name="Engel P."/>
            <person name="Salzburger W."/>
            <person name="Liesch M."/>
            <person name="Chang C.C."/>
            <person name="Maruyama S."/>
            <person name="Lanz C."/>
            <person name="Calteau A."/>
            <person name="Lajus A."/>
            <person name="Medigue C."/>
            <person name="Schuster S.C."/>
            <person name="Dehio C."/>
        </authorList>
    </citation>
    <scope>NUCLEOTIDE SEQUENCE [LARGE SCALE GENOMIC DNA]</scope>
    <source>
        <strain evidence="5">CIP 104772 / 73</strain>
    </source>
</reference>
<dbReference type="STRING" id="696125.BARCL_1288"/>
<organism evidence="4 5">
    <name type="scientific">Bartonella clarridgeiae (strain CCUG 45776 / CIP 104772 / 73)</name>
    <dbReference type="NCBI Taxonomy" id="696125"/>
    <lineage>
        <taxon>Bacteria</taxon>
        <taxon>Pseudomonadati</taxon>
        <taxon>Pseudomonadota</taxon>
        <taxon>Alphaproteobacteria</taxon>
        <taxon>Hyphomicrobiales</taxon>
        <taxon>Bartonellaceae</taxon>
        <taxon>Bartonella</taxon>
    </lineage>
</organism>
<gene>
    <name evidence="4" type="ordered locus">BARCL_1288</name>
</gene>
<evidence type="ECO:0000259" key="3">
    <source>
        <dbReference type="Pfam" id="PF02698"/>
    </source>
</evidence>
<sequence>MIHDTSDSNIHDRPQRSPPEHKVSVTKQRKSFFYYLPPTALFILIIILIFCVIFFAFTEKVGRFTPPHPLQKVDAIIVLTGGKNRIETGLKLLEKGFGSRLLISGVSTTTHPNKLIRMMNINPQLFSCCIDIGYQAINTQGNAKESADWIKKHRYKTLYIVTHDYHMMRSLLEFQYLMPNINFIAYPIKQDVADSWIKEANQIRLLVLEYIKNICVKIRMTLSSL</sequence>
<protein>
    <recommendedName>
        <fullName evidence="3">DUF218 domain-containing protein</fullName>
    </recommendedName>
</protein>
<dbReference type="PANTHER" id="PTHR30336">
    <property type="entry name" value="INNER MEMBRANE PROTEIN, PROBABLE PERMEASE"/>
    <property type="match status" value="1"/>
</dbReference>
<dbReference type="EMBL" id="FN645454">
    <property type="protein sequence ID" value="CBI76960.1"/>
    <property type="molecule type" value="Genomic_DNA"/>
</dbReference>
<evidence type="ECO:0000256" key="2">
    <source>
        <dbReference type="SAM" id="Phobius"/>
    </source>
</evidence>
<accession>E6YJC2</accession>